<feature type="transmembrane region" description="Helical" evidence="1">
    <location>
        <begin position="15"/>
        <end position="35"/>
    </location>
</feature>
<accession>A0A1D7U6I9</accession>
<evidence type="ECO:0000313" key="3">
    <source>
        <dbReference type="Proteomes" id="UP000094969"/>
    </source>
</evidence>
<dbReference type="Proteomes" id="UP000094969">
    <property type="component" value="Chromosome"/>
</dbReference>
<name>A0A1D7U6I9_9HYPH</name>
<organism evidence="2 3">
    <name type="scientific">Bosea vaviloviae</name>
    <dbReference type="NCBI Taxonomy" id="1526658"/>
    <lineage>
        <taxon>Bacteria</taxon>
        <taxon>Pseudomonadati</taxon>
        <taxon>Pseudomonadota</taxon>
        <taxon>Alphaproteobacteria</taxon>
        <taxon>Hyphomicrobiales</taxon>
        <taxon>Boseaceae</taxon>
        <taxon>Bosea</taxon>
    </lineage>
</organism>
<dbReference type="AlphaFoldDB" id="A0A1D7U6I9"/>
<evidence type="ECO:0000256" key="1">
    <source>
        <dbReference type="SAM" id="Phobius"/>
    </source>
</evidence>
<dbReference type="KEGG" id="bvv:BHK69_23420"/>
<keyword evidence="1" id="KW-0812">Transmembrane</keyword>
<keyword evidence="1" id="KW-1133">Transmembrane helix</keyword>
<proteinExistence type="predicted"/>
<sequence>MPQPSEPDDDWKTTVNLLGIIVILLVLGAGVWLIFELDRARKAQDCLSSTMRACRRIETQ</sequence>
<evidence type="ECO:0000313" key="2">
    <source>
        <dbReference type="EMBL" id="AOO82998.1"/>
    </source>
</evidence>
<keyword evidence="3" id="KW-1185">Reference proteome</keyword>
<gene>
    <name evidence="2" type="ORF">BHK69_23420</name>
</gene>
<reference evidence="2 3" key="1">
    <citation type="journal article" date="2015" name="Antonie Van Leeuwenhoek">
        <title>Bosea vaviloviae sp. nov., a new species of slow-growing rhizobia isolated from nodules of the relict species Vavilovia formosa (Stev.) Fed.</title>
        <authorList>
            <person name="Safronova V.I."/>
            <person name="Kuznetsova I.G."/>
            <person name="Sazanova A.L."/>
            <person name="Kimeklis A.K."/>
            <person name="Belimov A.A."/>
            <person name="Andronov E.E."/>
            <person name="Pinaev A.G."/>
            <person name="Chizhevskaya E.P."/>
            <person name="Pukhaev A.R."/>
            <person name="Popov K.P."/>
            <person name="Willems A."/>
            <person name="Tikhonovich I.A."/>
        </authorList>
    </citation>
    <scope>NUCLEOTIDE SEQUENCE [LARGE SCALE GENOMIC DNA]</scope>
    <source>
        <strain evidence="2 3">Vaf18</strain>
    </source>
</reference>
<keyword evidence="1" id="KW-0472">Membrane</keyword>
<dbReference type="RefSeq" id="WP_069692200.1">
    <property type="nucleotide sequence ID" value="NZ_CP017147.1"/>
</dbReference>
<dbReference type="STRING" id="1526658.BHK69_23420"/>
<dbReference type="EMBL" id="CP017147">
    <property type="protein sequence ID" value="AOO82998.1"/>
    <property type="molecule type" value="Genomic_DNA"/>
</dbReference>
<protein>
    <submittedName>
        <fullName evidence="2">Uncharacterized protein</fullName>
    </submittedName>
</protein>